<sequence length="103" mass="11536">MATAIATGHVTILRRGDPLLDANTKTTTTKKKKETERKKRTGGSDPAVPWSRGRSGWWRRRGTCTRGRRARCLRRRGRSRCRASRGGGRWTGRRPRTSAACSG</sequence>
<dbReference type="AlphaFoldDB" id="A0AAX6EY15"/>
<reference evidence="2" key="2">
    <citation type="submission" date="2023-04" db="EMBL/GenBank/DDBJ databases">
        <authorList>
            <person name="Bruccoleri R.E."/>
            <person name="Oakeley E.J."/>
            <person name="Faust A.-M."/>
            <person name="Dessus-Babus S."/>
            <person name="Altorfer M."/>
            <person name="Burckhardt D."/>
            <person name="Oertli M."/>
            <person name="Naumann U."/>
            <person name="Petersen F."/>
            <person name="Wong J."/>
        </authorList>
    </citation>
    <scope>NUCLEOTIDE SEQUENCE</scope>
    <source>
        <strain evidence="2">GSM-AAB239-AS_SAM_17_03QT</strain>
        <tissue evidence="2">Leaf</tissue>
    </source>
</reference>
<proteinExistence type="predicted"/>
<comment type="caution">
    <text evidence="2">The sequence shown here is derived from an EMBL/GenBank/DDBJ whole genome shotgun (WGS) entry which is preliminary data.</text>
</comment>
<feature type="region of interest" description="Disordered" evidence="1">
    <location>
        <begin position="80"/>
        <end position="103"/>
    </location>
</feature>
<feature type="region of interest" description="Disordered" evidence="1">
    <location>
        <begin position="17"/>
        <end position="55"/>
    </location>
</feature>
<accession>A0AAX6EY15</accession>
<evidence type="ECO:0000313" key="3">
    <source>
        <dbReference type="Proteomes" id="UP001140949"/>
    </source>
</evidence>
<gene>
    <name evidence="2" type="ORF">M6B38_165765</name>
</gene>
<organism evidence="2 3">
    <name type="scientific">Iris pallida</name>
    <name type="common">Sweet iris</name>
    <dbReference type="NCBI Taxonomy" id="29817"/>
    <lineage>
        <taxon>Eukaryota</taxon>
        <taxon>Viridiplantae</taxon>
        <taxon>Streptophyta</taxon>
        <taxon>Embryophyta</taxon>
        <taxon>Tracheophyta</taxon>
        <taxon>Spermatophyta</taxon>
        <taxon>Magnoliopsida</taxon>
        <taxon>Liliopsida</taxon>
        <taxon>Asparagales</taxon>
        <taxon>Iridaceae</taxon>
        <taxon>Iridoideae</taxon>
        <taxon>Irideae</taxon>
        <taxon>Iris</taxon>
    </lineage>
</organism>
<dbReference type="EMBL" id="JANAVB010033219">
    <property type="protein sequence ID" value="KAJ6808818.1"/>
    <property type="molecule type" value="Genomic_DNA"/>
</dbReference>
<keyword evidence="3" id="KW-1185">Reference proteome</keyword>
<protein>
    <submittedName>
        <fullName evidence="2">Uncharacterized protein</fullName>
    </submittedName>
</protein>
<dbReference type="Proteomes" id="UP001140949">
    <property type="component" value="Unassembled WGS sequence"/>
</dbReference>
<reference evidence="2" key="1">
    <citation type="journal article" date="2023" name="GigaByte">
        <title>Genome assembly of the bearded iris, Iris pallida Lam.</title>
        <authorList>
            <person name="Bruccoleri R.E."/>
            <person name="Oakeley E.J."/>
            <person name="Faust A.M.E."/>
            <person name="Altorfer M."/>
            <person name="Dessus-Babus S."/>
            <person name="Burckhardt D."/>
            <person name="Oertli M."/>
            <person name="Naumann U."/>
            <person name="Petersen F."/>
            <person name="Wong J."/>
        </authorList>
    </citation>
    <scope>NUCLEOTIDE SEQUENCE</scope>
    <source>
        <strain evidence="2">GSM-AAB239-AS_SAM_17_03QT</strain>
    </source>
</reference>
<evidence type="ECO:0000256" key="1">
    <source>
        <dbReference type="SAM" id="MobiDB-lite"/>
    </source>
</evidence>
<evidence type="ECO:0000313" key="2">
    <source>
        <dbReference type="EMBL" id="KAJ6808818.1"/>
    </source>
</evidence>
<name>A0AAX6EY15_IRIPA</name>